<protein>
    <submittedName>
        <fullName evidence="2">Uncharacterized protein</fullName>
    </submittedName>
</protein>
<comment type="caution">
    <text evidence="2">The sequence shown here is derived from an EMBL/GenBank/DDBJ whole genome shotgun (WGS) entry which is preliminary data.</text>
</comment>
<feature type="compositionally biased region" description="Low complexity" evidence="1">
    <location>
        <begin position="577"/>
        <end position="589"/>
    </location>
</feature>
<proteinExistence type="predicted"/>
<organism evidence="2 3">
    <name type="scientific">Cercophora samala</name>
    <dbReference type="NCBI Taxonomy" id="330535"/>
    <lineage>
        <taxon>Eukaryota</taxon>
        <taxon>Fungi</taxon>
        <taxon>Dikarya</taxon>
        <taxon>Ascomycota</taxon>
        <taxon>Pezizomycotina</taxon>
        <taxon>Sordariomycetes</taxon>
        <taxon>Sordariomycetidae</taxon>
        <taxon>Sordariales</taxon>
        <taxon>Lasiosphaeriaceae</taxon>
        <taxon>Cercophora</taxon>
    </lineage>
</organism>
<accession>A0AA39ZFN1</accession>
<feature type="region of interest" description="Disordered" evidence="1">
    <location>
        <begin position="577"/>
        <end position="613"/>
    </location>
</feature>
<evidence type="ECO:0000313" key="3">
    <source>
        <dbReference type="Proteomes" id="UP001174997"/>
    </source>
</evidence>
<dbReference type="Proteomes" id="UP001174997">
    <property type="component" value="Unassembled WGS sequence"/>
</dbReference>
<gene>
    <name evidence="2" type="ORF">QBC41DRAFT_390391</name>
</gene>
<evidence type="ECO:0000313" key="2">
    <source>
        <dbReference type="EMBL" id="KAK0670138.1"/>
    </source>
</evidence>
<feature type="compositionally biased region" description="Basic residues" evidence="1">
    <location>
        <begin position="399"/>
        <end position="410"/>
    </location>
</feature>
<dbReference type="EMBL" id="JAULSY010000035">
    <property type="protein sequence ID" value="KAK0670138.1"/>
    <property type="molecule type" value="Genomic_DNA"/>
</dbReference>
<evidence type="ECO:0000256" key="1">
    <source>
        <dbReference type="SAM" id="MobiDB-lite"/>
    </source>
</evidence>
<name>A0AA39ZFN1_9PEZI</name>
<feature type="region of interest" description="Disordered" evidence="1">
    <location>
        <begin position="366"/>
        <end position="436"/>
    </location>
</feature>
<feature type="compositionally biased region" description="Pro residues" evidence="1">
    <location>
        <begin position="380"/>
        <end position="398"/>
    </location>
</feature>
<feature type="compositionally biased region" description="Pro residues" evidence="1">
    <location>
        <begin position="413"/>
        <end position="425"/>
    </location>
</feature>
<dbReference type="AlphaFoldDB" id="A0AA39ZFN1"/>
<feature type="compositionally biased region" description="Basic and acidic residues" evidence="1">
    <location>
        <begin position="517"/>
        <end position="526"/>
    </location>
</feature>
<sequence>MADDNEEDDSYYWVRSPGDLEVLDVPDVPVPDLQIVRALYELEYKDWLEQAYTVPLPQYLADLDPNYRPIPVKQLNLDLLVTLRTDVAPTWAELWSEITNGTFIWPNYKACLNGPIRCFQCVRPLSIPYLQEKEGAFKFETDAEFEEAVVMTGACTHVVGAQCLHAWLKSKYPSELQREYYRWLRGEVNPADWSDDLASRVAPYFDNEALRRTIDAACPVCDAPQAVESNFGTITMDAKAAWYRYPNIKRVDKQHIQSHAEQRWNDGPTPGFPPLVLRSKESYYKEVQKQQDYWKILESQLKLVGCTTHPVIPGGPYNTLDYAYLKNKAYENHFRAFVGERLFQDHVWRLQNPEYSGEESEIDAMEIDDDHGGNGGGLPRTPPPRPPQPPQPPQPPPLRHPRQRRPRPQHPARSPPPPRPVPNPWPVDYDTPSDEDPCRCPWCGKGGFKEPKNRRKHEIVAHARPNLGNVGAAARLARRRQRKDTADALERARKVGLIVAANPNDLEAQRAAWVEAMREQQARQKQPEGQPLEEPLRQEDPVVDPNSQQARDEYAAKLRQAAGVRVLEAHEQVWLQQYQQAQQQQQEEQPQPPGEPIVVPDSDEDIYGASPPR</sequence>
<keyword evidence="3" id="KW-1185">Reference proteome</keyword>
<reference evidence="2" key="1">
    <citation type="submission" date="2023-06" db="EMBL/GenBank/DDBJ databases">
        <title>Genome-scale phylogeny and comparative genomics of the fungal order Sordariales.</title>
        <authorList>
            <consortium name="Lawrence Berkeley National Laboratory"/>
            <person name="Hensen N."/>
            <person name="Bonometti L."/>
            <person name="Westerberg I."/>
            <person name="Brannstrom I.O."/>
            <person name="Guillou S."/>
            <person name="Cros-Aarteil S."/>
            <person name="Calhoun S."/>
            <person name="Haridas S."/>
            <person name="Kuo A."/>
            <person name="Mondo S."/>
            <person name="Pangilinan J."/>
            <person name="Riley R."/>
            <person name="Labutti K."/>
            <person name="Andreopoulos B."/>
            <person name="Lipzen A."/>
            <person name="Chen C."/>
            <person name="Yanf M."/>
            <person name="Daum C."/>
            <person name="Ng V."/>
            <person name="Clum A."/>
            <person name="Steindorff A."/>
            <person name="Ohm R."/>
            <person name="Martin F."/>
            <person name="Silar P."/>
            <person name="Natvig D."/>
            <person name="Lalanne C."/>
            <person name="Gautier V."/>
            <person name="Ament-Velasquez S.L."/>
            <person name="Kruys A."/>
            <person name="Hutchinson M.I."/>
            <person name="Powell A.J."/>
            <person name="Barry K."/>
            <person name="Miller A.N."/>
            <person name="Grigoriev I.V."/>
            <person name="Debuchy R."/>
            <person name="Gladieux P."/>
            <person name="Thoren M.H."/>
            <person name="Johannesson H."/>
        </authorList>
    </citation>
    <scope>NUCLEOTIDE SEQUENCE</scope>
    <source>
        <strain evidence="2">CBS 307.81</strain>
    </source>
</reference>
<feature type="region of interest" description="Disordered" evidence="1">
    <location>
        <begin position="517"/>
        <end position="555"/>
    </location>
</feature>